<proteinExistence type="predicted"/>
<evidence type="ECO:0000313" key="8">
    <source>
        <dbReference type="Proteomes" id="UP000694845"/>
    </source>
</evidence>
<feature type="chain" id="PRO_5034241863" evidence="6">
    <location>
        <begin position="28"/>
        <end position="266"/>
    </location>
</feature>
<dbReference type="KEGG" id="aplc:110991100"/>
<dbReference type="GeneID" id="110991100"/>
<dbReference type="Proteomes" id="UP000694845">
    <property type="component" value="Unplaced"/>
</dbReference>
<dbReference type="GO" id="GO:0005576">
    <property type="term" value="C:extracellular region"/>
    <property type="evidence" value="ECO:0007669"/>
    <property type="project" value="UniProtKB-SubCell"/>
</dbReference>
<feature type="signal peptide" evidence="6">
    <location>
        <begin position="1"/>
        <end position="27"/>
    </location>
</feature>
<dbReference type="PRINTS" id="PR00007">
    <property type="entry name" value="COMPLEMNTC1Q"/>
</dbReference>
<sequence>MMTSGIGRIAILSVSLVLWTFSSRCQAQPSVSGDTPEQKGSCCNVCGQGLMIGPSGTPGIPGLPGSSGVQGPRGDPGFGLPGPKGDIGDRGQKGDQGEPGIRGPPGKEGPTGSSGVKGQKGEPGETTAVTPTPLSVVAFSAFRTTHFEGNNLEVVIFNDVAVNIGSGYDSDTGVFTCSVPGLYFFTVNLLSRRTGLHSYAHLLKNGDNVFAIADSHSGYHHQSSNSVILVLNVGDRIWLALYGNNKAIYGDSSRHSSFSGFIIRSM</sequence>
<dbReference type="InterPro" id="IPR008160">
    <property type="entry name" value="Collagen"/>
</dbReference>
<evidence type="ECO:0000256" key="6">
    <source>
        <dbReference type="SAM" id="SignalP"/>
    </source>
</evidence>
<protein>
    <submittedName>
        <fullName evidence="9">Collagen alpha-1(X) chain-like isoform X1</fullName>
    </submittedName>
</protein>
<evidence type="ECO:0000256" key="4">
    <source>
        <dbReference type="ARBA" id="ARBA00023119"/>
    </source>
</evidence>
<organism evidence="8 9">
    <name type="scientific">Acanthaster planci</name>
    <name type="common">Crown-of-thorns starfish</name>
    <dbReference type="NCBI Taxonomy" id="133434"/>
    <lineage>
        <taxon>Eukaryota</taxon>
        <taxon>Metazoa</taxon>
        <taxon>Echinodermata</taxon>
        <taxon>Eleutherozoa</taxon>
        <taxon>Asterozoa</taxon>
        <taxon>Asteroidea</taxon>
        <taxon>Valvatacea</taxon>
        <taxon>Valvatida</taxon>
        <taxon>Acanthasteridae</taxon>
        <taxon>Acanthaster</taxon>
    </lineage>
</organism>
<evidence type="ECO:0000256" key="2">
    <source>
        <dbReference type="ARBA" id="ARBA00022525"/>
    </source>
</evidence>
<name>A0A8B8A4Y0_ACAPL</name>
<reference evidence="9" key="1">
    <citation type="submission" date="2025-08" db="UniProtKB">
        <authorList>
            <consortium name="RefSeq"/>
        </authorList>
    </citation>
    <scope>IDENTIFICATION</scope>
</reference>
<dbReference type="InterPro" id="IPR001073">
    <property type="entry name" value="C1q_dom"/>
</dbReference>
<dbReference type="Pfam" id="PF01391">
    <property type="entry name" value="Collagen"/>
    <property type="match status" value="1"/>
</dbReference>
<dbReference type="PROSITE" id="PS50871">
    <property type="entry name" value="C1Q"/>
    <property type="match status" value="1"/>
</dbReference>
<dbReference type="SUPFAM" id="SSF49842">
    <property type="entry name" value="TNF-like"/>
    <property type="match status" value="1"/>
</dbReference>
<dbReference type="PANTHER" id="PTHR15427">
    <property type="entry name" value="EMILIN ELASTIN MICROFIBRIL INTERFACE-LOCATED PROTEIN ELASTIN MICROFIBRIL INTERFACER"/>
    <property type="match status" value="1"/>
</dbReference>
<evidence type="ECO:0000256" key="3">
    <source>
        <dbReference type="ARBA" id="ARBA00022729"/>
    </source>
</evidence>
<evidence type="ECO:0000256" key="1">
    <source>
        <dbReference type="ARBA" id="ARBA00004613"/>
    </source>
</evidence>
<gene>
    <name evidence="9" type="primary">LOC110991100</name>
</gene>
<feature type="compositionally biased region" description="Basic and acidic residues" evidence="5">
    <location>
        <begin position="86"/>
        <end position="96"/>
    </location>
</feature>
<evidence type="ECO:0000313" key="9">
    <source>
        <dbReference type="RefSeq" id="XP_022111960.1"/>
    </source>
</evidence>
<keyword evidence="3 6" id="KW-0732">Signal</keyword>
<feature type="domain" description="C1q" evidence="7">
    <location>
        <begin position="132"/>
        <end position="266"/>
    </location>
</feature>
<dbReference type="Gene3D" id="2.60.120.40">
    <property type="match status" value="1"/>
</dbReference>
<evidence type="ECO:0000256" key="5">
    <source>
        <dbReference type="SAM" id="MobiDB-lite"/>
    </source>
</evidence>
<keyword evidence="4" id="KW-0176">Collagen</keyword>
<dbReference type="PANTHER" id="PTHR15427:SF52">
    <property type="entry name" value="C1Q DOMAIN-CONTAINING PROTEIN"/>
    <property type="match status" value="1"/>
</dbReference>
<feature type="region of interest" description="Disordered" evidence="5">
    <location>
        <begin position="56"/>
        <end position="129"/>
    </location>
</feature>
<dbReference type="SMART" id="SM00110">
    <property type="entry name" value="C1Q"/>
    <property type="match status" value="1"/>
</dbReference>
<dbReference type="AlphaFoldDB" id="A0A8B8A4Y0"/>
<comment type="subcellular location">
    <subcellularLocation>
        <location evidence="1">Secreted</location>
    </subcellularLocation>
</comment>
<dbReference type="RefSeq" id="XP_022111960.1">
    <property type="nucleotide sequence ID" value="XM_022256268.1"/>
</dbReference>
<dbReference type="InterPro" id="IPR050392">
    <property type="entry name" value="Collagen/C1q_domain"/>
</dbReference>
<keyword evidence="8" id="KW-1185">Reference proteome</keyword>
<dbReference type="OrthoDB" id="9889709at2759"/>
<accession>A0A8B8A4Y0</accession>
<keyword evidence="2" id="KW-0964">Secreted</keyword>
<dbReference type="Pfam" id="PF00386">
    <property type="entry name" value="C1q"/>
    <property type="match status" value="1"/>
</dbReference>
<dbReference type="InterPro" id="IPR008983">
    <property type="entry name" value="Tumour_necrosis_fac-like_dom"/>
</dbReference>
<evidence type="ECO:0000259" key="7">
    <source>
        <dbReference type="PROSITE" id="PS50871"/>
    </source>
</evidence>